<comment type="caution">
    <text evidence="5">The sequence shown here is derived from an EMBL/GenBank/DDBJ whole genome shotgun (WGS) entry which is preliminary data.</text>
</comment>
<feature type="compositionally biased region" description="Low complexity" evidence="3">
    <location>
        <begin position="318"/>
        <end position="335"/>
    </location>
</feature>
<dbReference type="InterPro" id="IPR036427">
    <property type="entry name" value="Bromodomain-like_sf"/>
</dbReference>
<accession>A0A5D3B404</accession>
<dbReference type="GO" id="GO:0035267">
    <property type="term" value="C:NuA4 histone acetyltransferase complex"/>
    <property type="evidence" value="ECO:0007669"/>
    <property type="project" value="TreeGrafter"/>
</dbReference>
<sequence>MSLSADLTTQEKLLLSQAIYKLGAFSWPQVSDLLLVHPSIKPRPKELFTPDRCEAMYKELMGVIGINVPTPDGMKPHTKSHLRLAQTHYIARMSELHAQIAAHESRFTALVTEVTSLKSGDLDDALKREIVEGLEKKFGKKVMDGWLEGEGKGQILKAVEAGEVKPGEVDPEEEKKKKKKEEEERKEKEAEKAKVAAAKAKEAEEAAKAQAEAEAAEQAEQAKAAAQAAKEEAAKAEAAKAAEAVKDASEDVEMEEATLEAPPKEATPEKEAVKTPEPTEDISPAQSPLSPAPSDLSPIKPEPAPKRSHKRKAASQPRGAPAGKRSARRGAAAAAEAEESEGEEEEHSDEEGDNEEEQPATRGRQGKRSSPAKPSLSPTKEGSPANSRRAPSVSSTNSATPGEERRSTRRGAASRRGKREVSKPVRDQTVEREEEDNTSVAGEDHEEPRKATRASRRKSGAVEAATPTPSATERRGTRSTAVKIRHRLGHREVAASELSVAGGEDEVAVKEEAAGSSTTLAPRVAKRSSKPFLMALFEIILSHKFSNVFETPVRKSEAADYYDVIKKPMDLKTVKAGIKNGRIGSIDELERDVLLIFSNAMMYNAPDSQVYGMAKDMMKDCEGHFVHYRNMEMEMGGDGA</sequence>
<feature type="region of interest" description="Disordered" evidence="3">
    <location>
        <begin position="158"/>
        <end position="480"/>
    </location>
</feature>
<dbReference type="EMBL" id="NIDF01000004">
    <property type="protein sequence ID" value="TYJ58447.1"/>
    <property type="molecule type" value="Genomic_DNA"/>
</dbReference>
<gene>
    <name evidence="5" type="ORF">B9479_000653</name>
</gene>
<proteinExistence type="predicted"/>
<dbReference type="AlphaFoldDB" id="A0A5D3B404"/>
<dbReference type="PANTHER" id="PTHR15398:SF4">
    <property type="entry name" value="BROMODOMAIN-CONTAINING PROTEIN 8 ISOFORM X1"/>
    <property type="match status" value="1"/>
</dbReference>
<dbReference type="PANTHER" id="PTHR15398">
    <property type="entry name" value="BROMODOMAIN-CONTAINING PROTEIN 8"/>
    <property type="match status" value="1"/>
</dbReference>
<evidence type="ECO:0000259" key="4">
    <source>
        <dbReference type="PROSITE" id="PS50014"/>
    </source>
</evidence>
<feature type="compositionally biased region" description="Polar residues" evidence="3">
    <location>
        <begin position="376"/>
        <end position="386"/>
    </location>
</feature>
<dbReference type="SMART" id="SM00297">
    <property type="entry name" value="BROMO"/>
    <property type="match status" value="1"/>
</dbReference>
<feature type="compositionally biased region" description="Low complexity" evidence="3">
    <location>
        <begin position="208"/>
        <end position="228"/>
    </location>
</feature>
<dbReference type="PRINTS" id="PR00503">
    <property type="entry name" value="BROMODOMAIN"/>
</dbReference>
<feature type="compositionally biased region" description="Low complexity" evidence="3">
    <location>
        <begin position="283"/>
        <end position="298"/>
    </location>
</feature>
<dbReference type="CDD" id="cd04369">
    <property type="entry name" value="Bromodomain"/>
    <property type="match status" value="1"/>
</dbReference>
<evidence type="ECO:0000256" key="2">
    <source>
        <dbReference type="PROSITE-ProRule" id="PRU00035"/>
    </source>
</evidence>
<keyword evidence="1 2" id="KW-0103">Bromodomain</keyword>
<reference evidence="5 6" key="1">
    <citation type="submission" date="2017-05" db="EMBL/GenBank/DDBJ databases">
        <title>The Genome Sequence of Tsuchiyaea wingfieldii DSM 27421.</title>
        <authorList>
            <person name="Cuomo C."/>
            <person name="Passer A."/>
            <person name="Billmyre B."/>
            <person name="Heitman J."/>
        </authorList>
    </citation>
    <scope>NUCLEOTIDE SEQUENCE [LARGE SCALE GENOMIC DNA]</scope>
    <source>
        <strain evidence="5 6">DSM 27421</strain>
    </source>
</reference>
<organism evidence="5 6">
    <name type="scientific">Cryptococcus floricola</name>
    <dbReference type="NCBI Taxonomy" id="2591691"/>
    <lineage>
        <taxon>Eukaryota</taxon>
        <taxon>Fungi</taxon>
        <taxon>Dikarya</taxon>
        <taxon>Basidiomycota</taxon>
        <taxon>Agaricomycotina</taxon>
        <taxon>Tremellomycetes</taxon>
        <taxon>Tremellales</taxon>
        <taxon>Cryptococcaceae</taxon>
        <taxon>Cryptococcus</taxon>
    </lineage>
</organism>
<evidence type="ECO:0000256" key="1">
    <source>
        <dbReference type="ARBA" id="ARBA00023117"/>
    </source>
</evidence>
<feature type="domain" description="Bromo" evidence="4">
    <location>
        <begin position="541"/>
        <end position="611"/>
    </location>
</feature>
<evidence type="ECO:0000313" key="5">
    <source>
        <dbReference type="EMBL" id="TYJ58447.1"/>
    </source>
</evidence>
<protein>
    <recommendedName>
        <fullName evidence="4">Bromo domain-containing protein</fullName>
    </recommendedName>
</protein>
<feature type="compositionally biased region" description="Basic and acidic residues" evidence="3">
    <location>
        <begin position="180"/>
        <end position="207"/>
    </location>
</feature>
<feature type="compositionally biased region" description="Basic and acidic residues" evidence="3">
    <location>
        <begin position="229"/>
        <end position="249"/>
    </location>
</feature>
<feature type="compositionally biased region" description="Basic and acidic residues" evidence="3">
    <location>
        <begin position="419"/>
        <end position="431"/>
    </location>
</feature>
<feature type="compositionally biased region" description="Acidic residues" evidence="3">
    <location>
        <begin position="336"/>
        <end position="358"/>
    </location>
</feature>
<evidence type="ECO:0000256" key="3">
    <source>
        <dbReference type="SAM" id="MobiDB-lite"/>
    </source>
</evidence>
<dbReference type="Pfam" id="PF00439">
    <property type="entry name" value="Bromodomain"/>
    <property type="match status" value="1"/>
</dbReference>
<dbReference type="Gene3D" id="1.20.920.10">
    <property type="entry name" value="Bromodomain-like"/>
    <property type="match status" value="1"/>
</dbReference>
<dbReference type="SUPFAM" id="SSF47370">
    <property type="entry name" value="Bromodomain"/>
    <property type="match status" value="1"/>
</dbReference>
<keyword evidence="6" id="KW-1185">Reference proteome</keyword>
<dbReference type="PROSITE" id="PS50014">
    <property type="entry name" value="BROMODOMAIN_2"/>
    <property type="match status" value="1"/>
</dbReference>
<dbReference type="InterPro" id="IPR001487">
    <property type="entry name" value="Bromodomain"/>
</dbReference>
<dbReference type="Proteomes" id="UP000322245">
    <property type="component" value="Unassembled WGS sequence"/>
</dbReference>
<evidence type="ECO:0000313" key="6">
    <source>
        <dbReference type="Proteomes" id="UP000322245"/>
    </source>
</evidence>
<feature type="compositionally biased region" description="Basic and acidic residues" evidence="3">
    <location>
        <begin position="262"/>
        <end position="274"/>
    </location>
</feature>
<dbReference type="GO" id="GO:0006325">
    <property type="term" value="P:chromatin organization"/>
    <property type="evidence" value="ECO:0007669"/>
    <property type="project" value="UniProtKB-ARBA"/>
</dbReference>
<feature type="compositionally biased region" description="Basic residues" evidence="3">
    <location>
        <begin position="407"/>
        <end position="418"/>
    </location>
</feature>
<name>A0A5D3B404_9TREE</name>